<keyword evidence="1" id="KW-0812">Transmembrane</keyword>
<reference evidence="3" key="1">
    <citation type="submission" date="2017-06" db="EMBL/GenBank/DDBJ databases">
        <title>Genome analysis of Fimbriiglobus ruber SP5, the first member of the order Planctomycetales with confirmed chitinolytic capability.</title>
        <authorList>
            <person name="Ravin N.V."/>
            <person name="Rakitin A.L."/>
            <person name="Ivanova A.A."/>
            <person name="Beletsky A.V."/>
            <person name="Kulichevskaya I.S."/>
            <person name="Mardanov A.V."/>
            <person name="Dedysh S.N."/>
        </authorList>
    </citation>
    <scope>NUCLEOTIDE SEQUENCE [LARGE SCALE GENOMIC DNA]</scope>
    <source>
        <strain evidence="3">SP5</strain>
    </source>
</reference>
<keyword evidence="1" id="KW-0472">Membrane</keyword>
<comment type="caution">
    <text evidence="2">The sequence shown here is derived from an EMBL/GenBank/DDBJ whole genome shotgun (WGS) entry which is preliminary data.</text>
</comment>
<dbReference type="Proteomes" id="UP000214646">
    <property type="component" value="Unassembled WGS sequence"/>
</dbReference>
<dbReference type="AlphaFoldDB" id="A0A225D4B3"/>
<evidence type="ECO:0000313" key="2">
    <source>
        <dbReference type="EMBL" id="OWK35783.1"/>
    </source>
</evidence>
<evidence type="ECO:0008006" key="4">
    <source>
        <dbReference type="Google" id="ProtNLM"/>
    </source>
</evidence>
<accession>A0A225D4B3</accession>
<feature type="transmembrane region" description="Helical" evidence="1">
    <location>
        <begin position="27"/>
        <end position="50"/>
    </location>
</feature>
<sequence>MSLDYPYYEELCRRKHRAAWWWRIGDTLYYLGLLPAMFAIPGAGFAFVAGLSGFGWHWLLLSAIAFGGGAVVFVVGSSLKGHAYRLAERDGILSSEVYARGAGDGGTEVK</sequence>
<name>A0A225D4B3_9BACT</name>
<keyword evidence="3" id="KW-1185">Reference proteome</keyword>
<dbReference type="EMBL" id="NIDE01000017">
    <property type="protein sequence ID" value="OWK35783.1"/>
    <property type="molecule type" value="Genomic_DNA"/>
</dbReference>
<evidence type="ECO:0000313" key="3">
    <source>
        <dbReference type="Proteomes" id="UP000214646"/>
    </source>
</evidence>
<keyword evidence="1" id="KW-1133">Transmembrane helix</keyword>
<organism evidence="2 3">
    <name type="scientific">Fimbriiglobus ruber</name>
    <dbReference type="NCBI Taxonomy" id="1908690"/>
    <lineage>
        <taxon>Bacteria</taxon>
        <taxon>Pseudomonadati</taxon>
        <taxon>Planctomycetota</taxon>
        <taxon>Planctomycetia</taxon>
        <taxon>Gemmatales</taxon>
        <taxon>Gemmataceae</taxon>
        <taxon>Fimbriiglobus</taxon>
    </lineage>
</organism>
<proteinExistence type="predicted"/>
<dbReference type="RefSeq" id="WP_088258902.1">
    <property type="nucleotide sequence ID" value="NZ_NIDE01000017.1"/>
</dbReference>
<feature type="transmembrane region" description="Helical" evidence="1">
    <location>
        <begin position="56"/>
        <end position="79"/>
    </location>
</feature>
<gene>
    <name evidence="2" type="ORF">FRUB_08346</name>
</gene>
<evidence type="ECO:0000256" key="1">
    <source>
        <dbReference type="SAM" id="Phobius"/>
    </source>
</evidence>
<protein>
    <recommendedName>
        <fullName evidence="4">Transmembrane protein</fullName>
    </recommendedName>
</protein>